<comment type="caution">
    <text evidence="5">The sequence shown here is derived from an EMBL/GenBank/DDBJ whole genome shotgun (WGS) entry which is preliminary data.</text>
</comment>
<evidence type="ECO:0000313" key="5">
    <source>
        <dbReference type="EMBL" id="GGZ31603.1"/>
    </source>
</evidence>
<dbReference type="GO" id="GO:0016787">
    <property type="term" value="F:hydrolase activity"/>
    <property type="evidence" value="ECO:0007669"/>
    <property type="project" value="UniProtKB-KW"/>
</dbReference>
<name>A0A918Q2Q9_9ACTN</name>
<keyword evidence="2" id="KW-0479">Metal-binding</keyword>
<dbReference type="InterPro" id="IPR036412">
    <property type="entry name" value="HAD-like_sf"/>
</dbReference>
<evidence type="ECO:0000256" key="3">
    <source>
        <dbReference type="ARBA" id="ARBA00022801"/>
    </source>
</evidence>
<evidence type="ECO:0000256" key="4">
    <source>
        <dbReference type="ARBA" id="ARBA00022842"/>
    </source>
</evidence>
<protein>
    <recommendedName>
        <fullName evidence="7">HAD-IB family hydrolase</fullName>
    </recommendedName>
</protein>
<reference evidence="5" key="2">
    <citation type="submission" date="2020-09" db="EMBL/GenBank/DDBJ databases">
        <authorList>
            <person name="Sun Q."/>
            <person name="Ohkuma M."/>
        </authorList>
    </citation>
    <scope>NUCLEOTIDE SEQUENCE</scope>
    <source>
        <strain evidence="5">JCM 4988</strain>
    </source>
</reference>
<evidence type="ECO:0000256" key="2">
    <source>
        <dbReference type="ARBA" id="ARBA00022723"/>
    </source>
</evidence>
<dbReference type="EMBL" id="BMWG01000006">
    <property type="protein sequence ID" value="GGZ31603.1"/>
    <property type="molecule type" value="Genomic_DNA"/>
</dbReference>
<dbReference type="Gene3D" id="1.20.1440.100">
    <property type="entry name" value="SG protein - dephosphorylation function"/>
    <property type="match status" value="1"/>
</dbReference>
<evidence type="ECO:0000313" key="6">
    <source>
        <dbReference type="Proteomes" id="UP000630936"/>
    </source>
</evidence>
<keyword evidence="4" id="KW-0460">Magnesium</keyword>
<dbReference type="RefSeq" id="WP_190123271.1">
    <property type="nucleotide sequence ID" value="NZ_BMWG01000006.1"/>
</dbReference>
<dbReference type="SUPFAM" id="SSF56784">
    <property type="entry name" value="HAD-like"/>
    <property type="match status" value="1"/>
</dbReference>
<proteinExistence type="inferred from homology"/>
<dbReference type="Pfam" id="PF12710">
    <property type="entry name" value="HAD"/>
    <property type="match status" value="1"/>
</dbReference>
<keyword evidence="6" id="KW-1185">Reference proteome</keyword>
<dbReference type="InterPro" id="IPR050582">
    <property type="entry name" value="HAD-like_SerB"/>
</dbReference>
<reference evidence="5" key="1">
    <citation type="journal article" date="2014" name="Int. J. Syst. Evol. Microbiol.">
        <title>Complete genome sequence of Corynebacterium casei LMG S-19264T (=DSM 44701T), isolated from a smear-ripened cheese.</title>
        <authorList>
            <consortium name="US DOE Joint Genome Institute (JGI-PGF)"/>
            <person name="Walter F."/>
            <person name="Albersmeier A."/>
            <person name="Kalinowski J."/>
            <person name="Ruckert C."/>
        </authorList>
    </citation>
    <scope>NUCLEOTIDE SEQUENCE</scope>
    <source>
        <strain evidence="5">JCM 4988</strain>
    </source>
</reference>
<gene>
    <name evidence="5" type="primary">mmfP</name>
    <name evidence="5" type="ORF">GCM10010387_27030</name>
</gene>
<dbReference type="PANTHER" id="PTHR43344:SF13">
    <property type="entry name" value="PHOSPHATASE RV3661-RELATED"/>
    <property type="match status" value="1"/>
</dbReference>
<dbReference type="Proteomes" id="UP000630936">
    <property type="component" value="Unassembled WGS sequence"/>
</dbReference>
<evidence type="ECO:0008006" key="7">
    <source>
        <dbReference type="Google" id="ProtNLM"/>
    </source>
</evidence>
<sequence length="233" mass="24931">MAHSRRVVAFFDADETLVAMKSPFALLRHRLARLGDDGTEYERLVEPLRRHARQGGAPAEVSAMYYRALAGIPVAELMAEGRQWYAQLDSRGVPFVSATLDALRSHQAAGHVIAVISGAWRASLQPITDHLGVDVVLCTEPAVDGAGLLTGEVAEAMFGPAKALAVHRVLDAYDAAAEDCFAYADDPGDLPMLELVGHPTVVGGHPAMNRLATERRWPTLPATVVPGSVPQPV</sequence>
<keyword evidence="3" id="KW-0378">Hydrolase</keyword>
<dbReference type="InterPro" id="IPR006385">
    <property type="entry name" value="HAD_hydro_SerB1"/>
</dbReference>
<evidence type="ECO:0000256" key="1">
    <source>
        <dbReference type="ARBA" id="ARBA00009184"/>
    </source>
</evidence>
<dbReference type="Gene3D" id="3.40.50.1000">
    <property type="entry name" value="HAD superfamily/HAD-like"/>
    <property type="match status" value="1"/>
</dbReference>
<organism evidence="5 6">
    <name type="scientific">Streptomyces inusitatus</name>
    <dbReference type="NCBI Taxonomy" id="68221"/>
    <lineage>
        <taxon>Bacteria</taxon>
        <taxon>Bacillati</taxon>
        <taxon>Actinomycetota</taxon>
        <taxon>Actinomycetes</taxon>
        <taxon>Kitasatosporales</taxon>
        <taxon>Streptomycetaceae</taxon>
        <taxon>Streptomyces</taxon>
    </lineage>
</organism>
<accession>A0A918Q2Q9</accession>
<dbReference type="InterPro" id="IPR023214">
    <property type="entry name" value="HAD_sf"/>
</dbReference>
<dbReference type="NCBIfam" id="TIGR01490">
    <property type="entry name" value="HAD-SF-IB-hyp1"/>
    <property type="match status" value="1"/>
</dbReference>
<dbReference type="GO" id="GO:0046872">
    <property type="term" value="F:metal ion binding"/>
    <property type="evidence" value="ECO:0007669"/>
    <property type="project" value="UniProtKB-KW"/>
</dbReference>
<dbReference type="AlphaFoldDB" id="A0A918Q2Q9"/>
<dbReference type="PANTHER" id="PTHR43344">
    <property type="entry name" value="PHOSPHOSERINE PHOSPHATASE"/>
    <property type="match status" value="1"/>
</dbReference>
<dbReference type="NCBIfam" id="TIGR01488">
    <property type="entry name" value="HAD-SF-IB"/>
    <property type="match status" value="1"/>
</dbReference>
<comment type="similarity">
    <text evidence="1">Belongs to the HAD-like hydrolase superfamily. SerB family.</text>
</comment>